<reference evidence="2" key="1">
    <citation type="submission" date="2017-03" db="EMBL/GenBank/DDBJ databases">
        <title>Phytopthora megakarya and P. palmivora, two closely related causual agents of cacao black pod achieved similar genome size and gene model numbers by different mechanisms.</title>
        <authorList>
            <person name="Ali S."/>
            <person name="Shao J."/>
            <person name="Larry D.J."/>
            <person name="Kronmiller B."/>
            <person name="Shen D."/>
            <person name="Strem M.D."/>
            <person name="Melnick R.L."/>
            <person name="Guiltinan M.J."/>
            <person name="Tyler B.M."/>
            <person name="Meinhardt L.W."/>
            <person name="Bailey B.A."/>
        </authorList>
    </citation>
    <scope>NUCLEOTIDE SEQUENCE [LARGE SCALE GENOMIC DNA]</scope>
    <source>
        <strain evidence="2">zdho120</strain>
    </source>
</reference>
<dbReference type="AlphaFoldDB" id="A0A225W4H1"/>
<name>A0A225W4H1_9STRA</name>
<dbReference type="STRING" id="4795.A0A225W4H1"/>
<protein>
    <submittedName>
        <fullName evidence="1">Uncharacterized protein</fullName>
    </submittedName>
</protein>
<accession>A0A225W4H1</accession>
<proteinExistence type="predicted"/>
<keyword evidence="2" id="KW-1185">Reference proteome</keyword>
<gene>
    <name evidence="1" type="ORF">PHMEG_00014786</name>
</gene>
<evidence type="ECO:0000313" key="2">
    <source>
        <dbReference type="Proteomes" id="UP000198211"/>
    </source>
</evidence>
<dbReference type="Proteomes" id="UP000198211">
    <property type="component" value="Unassembled WGS sequence"/>
</dbReference>
<evidence type="ECO:0000313" key="1">
    <source>
        <dbReference type="EMBL" id="OWZ12099.1"/>
    </source>
</evidence>
<sequence length="82" mass="8994">MGLNDLKPTSTKQAHTASLAALERYLVTEDTSTSHVGTLITSSSEARNIMANFGFHLAFQDGKCGKSLFRHSVAHYYCQVKC</sequence>
<organism evidence="1 2">
    <name type="scientific">Phytophthora megakarya</name>
    <dbReference type="NCBI Taxonomy" id="4795"/>
    <lineage>
        <taxon>Eukaryota</taxon>
        <taxon>Sar</taxon>
        <taxon>Stramenopiles</taxon>
        <taxon>Oomycota</taxon>
        <taxon>Peronosporomycetes</taxon>
        <taxon>Peronosporales</taxon>
        <taxon>Peronosporaceae</taxon>
        <taxon>Phytophthora</taxon>
    </lineage>
</organism>
<dbReference type="EMBL" id="NBNE01001941">
    <property type="protein sequence ID" value="OWZ12099.1"/>
    <property type="molecule type" value="Genomic_DNA"/>
</dbReference>
<comment type="caution">
    <text evidence="1">The sequence shown here is derived from an EMBL/GenBank/DDBJ whole genome shotgun (WGS) entry which is preliminary data.</text>
</comment>